<keyword evidence="2" id="KW-1185">Reference proteome</keyword>
<evidence type="ECO:0000313" key="1">
    <source>
        <dbReference type="EMBL" id="KZR99353.1"/>
    </source>
</evidence>
<name>A0A162CUH8_9CRUS</name>
<dbReference type="AlphaFoldDB" id="A0A162CUH8"/>
<proteinExistence type="predicted"/>
<accession>A0A162CUH8</accession>
<protein>
    <submittedName>
        <fullName evidence="1">Uncharacterized protein</fullName>
    </submittedName>
</protein>
<gene>
    <name evidence="1" type="ORF">APZ42_004810</name>
</gene>
<organism evidence="1 2">
    <name type="scientific">Daphnia magna</name>
    <dbReference type="NCBI Taxonomy" id="35525"/>
    <lineage>
        <taxon>Eukaryota</taxon>
        <taxon>Metazoa</taxon>
        <taxon>Ecdysozoa</taxon>
        <taxon>Arthropoda</taxon>
        <taxon>Crustacea</taxon>
        <taxon>Branchiopoda</taxon>
        <taxon>Diplostraca</taxon>
        <taxon>Cladocera</taxon>
        <taxon>Anomopoda</taxon>
        <taxon>Daphniidae</taxon>
        <taxon>Daphnia</taxon>
    </lineage>
</organism>
<reference evidence="1 2" key="1">
    <citation type="submission" date="2016-03" db="EMBL/GenBank/DDBJ databases">
        <title>EvidentialGene: Evidence-directed Construction of Genes on Genomes.</title>
        <authorList>
            <person name="Gilbert D.G."/>
            <person name="Choi J.-H."/>
            <person name="Mockaitis K."/>
            <person name="Colbourne J."/>
            <person name="Pfrender M."/>
        </authorList>
    </citation>
    <scope>NUCLEOTIDE SEQUENCE [LARGE SCALE GENOMIC DNA]</scope>
    <source>
        <strain evidence="1 2">Xinb3</strain>
        <tissue evidence="1">Complete organism</tissue>
    </source>
</reference>
<comment type="caution">
    <text evidence="1">The sequence shown here is derived from an EMBL/GenBank/DDBJ whole genome shotgun (WGS) entry which is preliminary data.</text>
</comment>
<sequence>MCSTIHWAHWAQRNPSATLLTLSPWVSNTICRVSKPLTMGTTFLLGSRIAHREHLFSPPFDLNRTKQKHKNVQIILLHNCYF</sequence>
<evidence type="ECO:0000313" key="2">
    <source>
        <dbReference type="Proteomes" id="UP000076858"/>
    </source>
</evidence>
<dbReference type="EMBL" id="LRGB01013882">
    <property type="protein sequence ID" value="KZR99353.1"/>
    <property type="molecule type" value="Genomic_DNA"/>
</dbReference>
<dbReference type="Proteomes" id="UP000076858">
    <property type="component" value="Unassembled WGS sequence"/>
</dbReference>